<sequence length="410" mass="46069">MDSSASQARISSASRGHVYYLPSLSHFKHLGFILILGAFAASVLINLLCLPFSSTSYCDSASWMLKKITSSSTKNSSKQSSCFIEGNCVTAADTAAIISFHLEHIKFMVNLVEGTGLPPGRYFDFESSLRRDTGKYAISSDSNLEVDEDRKVFVHNLSTLCKFRHSIGHHYRLYLVDNFFESFGPWGLSPVLKPFERAIKSLKRAAEQEALMETTNIRLREKYAVKVDNILRPSLDRFFADIRVAFSDLATGVPPIIEFFANISSYGHLVSEGLDVEIPRVAKAYLNLPWWDSVPILDLIAESIINEFLSKDEATIRTLAEHASIFHDHFAALAHYFIWYANHPVTYHYNTTEKRVTADELAQSVVDVKARLDLDYYGADLSPRRMIGSHLSLPANKDPFVDHSVDENGL</sequence>
<proteinExistence type="predicted"/>
<evidence type="ECO:0000313" key="2">
    <source>
        <dbReference type="EMBL" id="KAK0477096.1"/>
    </source>
</evidence>
<gene>
    <name evidence="2" type="ORF">IW261DRAFT_1566568</name>
</gene>
<dbReference type="EMBL" id="JAUEPR010000018">
    <property type="protein sequence ID" value="KAK0477096.1"/>
    <property type="molecule type" value="Genomic_DNA"/>
</dbReference>
<comment type="caution">
    <text evidence="2">The sequence shown here is derived from an EMBL/GenBank/DDBJ whole genome shotgun (WGS) entry which is preliminary data.</text>
</comment>
<keyword evidence="1" id="KW-0472">Membrane</keyword>
<keyword evidence="3" id="KW-1185">Reference proteome</keyword>
<evidence type="ECO:0000313" key="3">
    <source>
        <dbReference type="Proteomes" id="UP001175227"/>
    </source>
</evidence>
<dbReference type="AlphaFoldDB" id="A0AA39P4D9"/>
<name>A0AA39P4D9_9AGAR</name>
<reference evidence="2" key="1">
    <citation type="submission" date="2023-06" db="EMBL/GenBank/DDBJ databases">
        <authorList>
            <consortium name="Lawrence Berkeley National Laboratory"/>
            <person name="Ahrendt S."/>
            <person name="Sahu N."/>
            <person name="Indic B."/>
            <person name="Wong-Bajracharya J."/>
            <person name="Merenyi Z."/>
            <person name="Ke H.-M."/>
            <person name="Monk M."/>
            <person name="Kocsube S."/>
            <person name="Drula E."/>
            <person name="Lipzen A."/>
            <person name="Balint B."/>
            <person name="Henrissat B."/>
            <person name="Andreopoulos B."/>
            <person name="Martin F.M."/>
            <person name="Harder C.B."/>
            <person name="Rigling D."/>
            <person name="Ford K.L."/>
            <person name="Foster G.D."/>
            <person name="Pangilinan J."/>
            <person name="Papanicolaou A."/>
            <person name="Barry K."/>
            <person name="LaButti K."/>
            <person name="Viragh M."/>
            <person name="Koriabine M."/>
            <person name="Yan M."/>
            <person name="Riley R."/>
            <person name="Champramary S."/>
            <person name="Plett K.L."/>
            <person name="Tsai I.J."/>
            <person name="Slot J."/>
            <person name="Sipos G."/>
            <person name="Plett J."/>
            <person name="Nagy L.G."/>
            <person name="Grigoriev I.V."/>
        </authorList>
    </citation>
    <scope>NUCLEOTIDE SEQUENCE</scope>
    <source>
        <strain evidence="2">ICMP 16352</strain>
    </source>
</reference>
<dbReference type="Proteomes" id="UP001175227">
    <property type="component" value="Unassembled WGS sequence"/>
</dbReference>
<feature type="transmembrane region" description="Helical" evidence="1">
    <location>
        <begin position="30"/>
        <end position="53"/>
    </location>
</feature>
<accession>A0AA39P4D9</accession>
<evidence type="ECO:0000256" key="1">
    <source>
        <dbReference type="SAM" id="Phobius"/>
    </source>
</evidence>
<protein>
    <submittedName>
        <fullName evidence="2">Uncharacterized protein</fullName>
    </submittedName>
</protein>
<organism evidence="2 3">
    <name type="scientific">Armillaria novae-zelandiae</name>
    <dbReference type="NCBI Taxonomy" id="153914"/>
    <lineage>
        <taxon>Eukaryota</taxon>
        <taxon>Fungi</taxon>
        <taxon>Dikarya</taxon>
        <taxon>Basidiomycota</taxon>
        <taxon>Agaricomycotina</taxon>
        <taxon>Agaricomycetes</taxon>
        <taxon>Agaricomycetidae</taxon>
        <taxon>Agaricales</taxon>
        <taxon>Marasmiineae</taxon>
        <taxon>Physalacriaceae</taxon>
        <taxon>Armillaria</taxon>
    </lineage>
</organism>
<keyword evidence="1" id="KW-1133">Transmembrane helix</keyword>
<keyword evidence="1" id="KW-0812">Transmembrane</keyword>